<dbReference type="Proteomes" id="UP000027222">
    <property type="component" value="Unassembled WGS sequence"/>
</dbReference>
<keyword evidence="1" id="KW-1133">Transmembrane helix</keyword>
<accession>A0A067TRD9</accession>
<feature type="transmembrane region" description="Helical" evidence="1">
    <location>
        <begin position="12"/>
        <end position="32"/>
    </location>
</feature>
<keyword evidence="1" id="KW-0472">Membrane</keyword>
<gene>
    <name evidence="2" type="ORF">GALMADRAFT_221382</name>
</gene>
<sequence>MSTWTVGNPMPGLHHLLACQVTLIYASLPNVLHLNARVRVRSRVRVLARTKIRFNHTQDRAKPPPALLALH</sequence>
<keyword evidence="3" id="KW-1185">Reference proteome</keyword>
<organism evidence="2 3">
    <name type="scientific">Galerina marginata (strain CBS 339.88)</name>
    <dbReference type="NCBI Taxonomy" id="685588"/>
    <lineage>
        <taxon>Eukaryota</taxon>
        <taxon>Fungi</taxon>
        <taxon>Dikarya</taxon>
        <taxon>Basidiomycota</taxon>
        <taxon>Agaricomycotina</taxon>
        <taxon>Agaricomycetes</taxon>
        <taxon>Agaricomycetidae</taxon>
        <taxon>Agaricales</taxon>
        <taxon>Agaricineae</taxon>
        <taxon>Strophariaceae</taxon>
        <taxon>Galerina</taxon>
    </lineage>
</organism>
<reference evidence="3" key="1">
    <citation type="journal article" date="2014" name="Proc. Natl. Acad. Sci. U.S.A.">
        <title>Extensive sampling of basidiomycete genomes demonstrates inadequacy of the white-rot/brown-rot paradigm for wood decay fungi.</title>
        <authorList>
            <person name="Riley R."/>
            <person name="Salamov A.A."/>
            <person name="Brown D.W."/>
            <person name="Nagy L.G."/>
            <person name="Floudas D."/>
            <person name="Held B.W."/>
            <person name="Levasseur A."/>
            <person name="Lombard V."/>
            <person name="Morin E."/>
            <person name="Otillar R."/>
            <person name="Lindquist E.A."/>
            <person name="Sun H."/>
            <person name="LaButti K.M."/>
            <person name="Schmutz J."/>
            <person name="Jabbour D."/>
            <person name="Luo H."/>
            <person name="Baker S.E."/>
            <person name="Pisabarro A.G."/>
            <person name="Walton J.D."/>
            <person name="Blanchette R.A."/>
            <person name="Henrissat B."/>
            <person name="Martin F."/>
            <person name="Cullen D."/>
            <person name="Hibbett D.S."/>
            <person name="Grigoriev I.V."/>
        </authorList>
    </citation>
    <scope>NUCLEOTIDE SEQUENCE [LARGE SCALE GENOMIC DNA]</scope>
    <source>
        <strain evidence="3">CBS 339.88</strain>
    </source>
</reference>
<dbReference type="EMBL" id="KL142370">
    <property type="protein sequence ID" value="KDR81518.1"/>
    <property type="molecule type" value="Genomic_DNA"/>
</dbReference>
<name>A0A067TRD9_GALM3</name>
<protein>
    <submittedName>
        <fullName evidence="2">Uncharacterized protein</fullName>
    </submittedName>
</protein>
<evidence type="ECO:0000313" key="2">
    <source>
        <dbReference type="EMBL" id="KDR81518.1"/>
    </source>
</evidence>
<dbReference type="HOGENOM" id="CLU_2740195_0_0_1"/>
<proteinExistence type="predicted"/>
<evidence type="ECO:0000256" key="1">
    <source>
        <dbReference type="SAM" id="Phobius"/>
    </source>
</evidence>
<keyword evidence="1" id="KW-0812">Transmembrane</keyword>
<dbReference type="AlphaFoldDB" id="A0A067TRD9"/>
<evidence type="ECO:0000313" key="3">
    <source>
        <dbReference type="Proteomes" id="UP000027222"/>
    </source>
</evidence>